<dbReference type="Gene3D" id="1.20.1070.10">
    <property type="entry name" value="Rhodopsin 7-helix transmembrane proteins"/>
    <property type="match status" value="1"/>
</dbReference>
<dbReference type="PROSITE" id="PS50262">
    <property type="entry name" value="G_PROTEIN_RECEP_F1_2"/>
    <property type="match status" value="1"/>
</dbReference>
<dbReference type="AlphaFoldDB" id="A0A1B6LE68"/>
<dbReference type="InterPro" id="IPR000276">
    <property type="entry name" value="GPCR_Rhodpsn"/>
</dbReference>
<keyword evidence="4 6" id="KW-1133">Transmembrane helix</keyword>
<dbReference type="Pfam" id="PF10324">
    <property type="entry name" value="7TM_GPCR_Srw"/>
    <property type="match status" value="1"/>
</dbReference>
<dbReference type="InterPro" id="IPR019427">
    <property type="entry name" value="7TM_GPCR_serpentine_rcpt_Srw"/>
</dbReference>
<dbReference type="PANTHER" id="PTHR47023:SF1">
    <property type="entry name" value="SEX PEPTIDE RECEPTOR"/>
    <property type="match status" value="1"/>
</dbReference>
<dbReference type="SUPFAM" id="SSF81321">
    <property type="entry name" value="Family A G protein-coupled receptor-like"/>
    <property type="match status" value="1"/>
</dbReference>
<feature type="domain" description="G-protein coupled receptors family 1 profile" evidence="7">
    <location>
        <begin position="69"/>
        <end position="353"/>
    </location>
</feature>
<dbReference type="InterPro" id="IPR053071">
    <property type="entry name" value="GPCR1-related_rcpt"/>
</dbReference>
<accession>A0A1B6LE68</accession>
<evidence type="ECO:0000313" key="8">
    <source>
        <dbReference type="EMBL" id="JAT21985.1"/>
    </source>
</evidence>
<feature type="transmembrane region" description="Helical" evidence="6">
    <location>
        <begin position="330"/>
        <end position="355"/>
    </location>
</feature>
<evidence type="ECO:0000256" key="5">
    <source>
        <dbReference type="ARBA" id="ARBA00023136"/>
    </source>
</evidence>
<reference evidence="8" key="1">
    <citation type="submission" date="2015-11" db="EMBL/GenBank/DDBJ databases">
        <title>De novo transcriptome assembly of four potential Pierce s Disease insect vectors from Arizona vineyards.</title>
        <authorList>
            <person name="Tassone E.E."/>
        </authorList>
    </citation>
    <scope>NUCLEOTIDE SEQUENCE</scope>
</reference>
<evidence type="ECO:0000256" key="3">
    <source>
        <dbReference type="ARBA" id="ARBA00022692"/>
    </source>
</evidence>
<dbReference type="InterPro" id="IPR017452">
    <property type="entry name" value="GPCR_Rhodpsn_7TM"/>
</dbReference>
<keyword evidence="5 6" id="KW-0472">Membrane</keyword>
<dbReference type="GO" id="GO:0008528">
    <property type="term" value="F:G protein-coupled peptide receptor activity"/>
    <property type="evidence" value="ECO:0007669"/>
    <property type="project" value="InterPro"/>
</dbReference>
<gene>
    <name evidence="8" type="ORF">g.13531</name>
</gene>
<evidence type="ECO:0000256" key="2">
    <source>
        <dbReference type="ARBA" id="ARBA00010663"/>
    </source>
</evidence>
<sequence>MAVMELVEFSALTTDLINNLTEDWNLTLPTHSPNRTPNYINVTSELPIEYAQPMYGYVMPFLLLITIVANTLIVVVLSKRHMRTPTNAVLMAMALSDMFTLLFPAPWLFYMYTFGNHYKPLTPVGACYAWAFMNEVIPALFHTASIWLTLALAVQRYIYVCHAPVARTWCTMPRVLKCVAWIAVLATLHQFPRFIDRVYEPLTISWRGQDAVTVCRERFAYWVEHWLSLDVYFTVYFGFRVIFVHMVPCICLVALNVLLFRALRDAQLKRDKLLKENRKSECKRLRDSNCTTLMLIVVVTVFLCTEIPLAVVTILHVISSSIKEFLDYHVANVLVLFTNFFIIVSYPINFAIYCGMSRQFRETFKELFIRGAVQVARRNGGGSSRYSLVNGPRTCTNETVL</sequence>
<feature type="transmembrane region" description="Helical" evidence="6">
    <location>
        <begin position="54"/>
        <end position="77"/>
    </location>
</feature>
<protein>
    <recommendedName>
        <fullName evidence="7">G-protein coupled receptors family 1 profile domain-containing protein</fullName>
    </recommendedName>
</protein>
<feature type="transmembrane region" description="Helical" evidence="6">
    <location>
        <begin position="175"/>
        <end position="192"/>
    </location>
</feature>
<evidence type="ECO:0000256" key="6">
    <source>
        <dbReference type="SAM" id="Phobius"/>
    </source>
</evidence>
<name>A0A1B6LE68_9HEMI</name>
<evidence type="ECO:0000256" key="1">
    <source>
        <dbReference type="ARBA" id="ARBA00004370"/>
    </source>
</evidence>
<feature type="transmembrane region" description="Helical" evidence="6">
    <location>
        <begin position="129"/>
        <end position="154"/>
    </location>
</feature>
<comment type="similarity">
    <text evidence="2">Belongs to the G-protein coupled receptor 1 family.</text>
</comment>
<feature type="transmembrane region" description="Helical" evidence="6">
    <location>
        <begin position="89"/>
        <end position="109"/>
    </location>
</feature>
<dbReference type="CDD" id="cd14978">
    <property type="entry name" value="7tmA_FMRFamide_R-like"/>
    <property type="match status" value="1"/>
</dbReference>
<keyword evidence="3 6" id="KW-0812">Transmembrane</keyword>
<dbReference type="PANTHER" id="PTHR47023">
    <property type="entry name" value="SEX PEPTIDE RECEPTOR"/>
    <property type="match status" value="1"/>
</dbReference>
<evidence type="ECO:0000259" key="7">
    <source>
        <dbReference type="PROSITE" id="PS50262"/>
    </source>
</evidence>
<dbReference type="EMBL" id="GEBQ01017992">
    <property type="protein sequence ID" value="JAT21985.1"/>
    <property type="molecule type" value="Transcribed_RNA"/>
</dbReference>
<organism evidence="8">
    <name type="scientific">Graphocephala atropunctata</name>
    <dbReference type="NCBI Taxonomy" id="36148"/>
    <lineage>
        <taxon>Eukaryota</taxon>
        <taxon>Metazoa</taxon>
        <taxon>Ecdysozoa</taxon>
        <taxon>Arthropoda</taxon>
        <taxon>Hexapoda</taxon>
        <taxon>Insecta</taxon>
        <taxon>Pterygota</taxon>
        <taxon>Neoptera</taxon>
        <taxon>Paraneoptera</taxon>
        <taxon>Hemiptera</taxon>
        <taxon>Auchenorrhyncha</taxon>
        <taxon>Membracoidea</taxon>
        <taxon>Cicadellidae</taxon>
        <taxon>Cicadellinae</taxon>
        <taxon>Cicadellini</taxon>
        <taxon>Graphocephala</taxon>
    </lineage>
</organism>
<evidence type="ECO:0000256" key="4">
    <source>
        <dbReference type="ARBA" id="ARBA00022989"/>
    </source>
</evidence>
<dbReference type="PRINTS" id="PR00237">
    <property type="entry name" value="GPCRRHODOPSN"/>
</dbReference>
<dbReference type="GO" id="GO:0016020">
    <property type="term" value="C:membrane"/>
    <property type="evidence" value="ECO:0007669"/>
    <property type="project" value="UniProtKB-SubCell"/>
</dbReference>
<comment type="subcellular location">
    <subcellularLocation>
        <location evidence="1">Membrane</location>
    </subcellularLocation>
</comment>
<feature type="transmembrane region" description="Helical" evidence="6">
    <location>
        <begin position="237"/>
        <end position="260"/>
    </location>
</feature>
<feature type="transmembrane region" description="Helical" evidence="6">
    <location>
        <begin position="293"/>
        <end position="318"/>
    </location>
</feature>
<proteinExistence type="inferred from homology"/>